<dbReference type="Proteomes" id="UP000663851">
    <property type="component" value="Unassembled WGS sequence"/>
</dbReference>
<reference evidence="1" key="1">
    <citation type="submission" date="2021-02" db="EMBL/GenBank/DDBJ databases">
        <authorList>
            <person name="Nowell W R."/>
        </authorList>
    </citation>
    <scope>NUCLEOTIDE SEQUENCE</scope>
</reference>
<protein>
    <submittedName>
        <fullName evidence="1">Uncharacterized protein</fullName>
    </submittedName>
</protein>
<name>A0A818B923_9BILA</name>
<dbReference type="EMBL" id="CAJOBO010001471">
    <property type="protein sequence ID" value="CAF4381351.1"/>
    <property type="molecule type" value="Genomic_DNA"/>
</dbReference>
<accession>A0A818B923</accession>
<sequence>MSKQEGVIKLTGNIGGMSFYKTNGNYLARTAGGPSKERIASGANFVRTRENNAEFGGSAKVGKAFRMALSGAIQTMGGSSLVATMTKIFKTINVRGAGVRGQRPIALSANKPLARGLEFNNKTSFSSVFNAPYAVTADADRVNIVFDVPAFIPSNFINAPAGATGFRLVGAIGWLSDYSFDSGTLTFEPDVPLQNSIGVTEYGAVMPINNVGVGINLTATSIGGVIPDPAVSVIACLGIEFYQQVGGVDYLLAQGNAMRIIEVF</sequence>
<gene>
    <name evidence="2" type="ORF">HFQ381_LOCUS18762</name>
    <name evidence="1" type="ORF">LUA448_LOCUS18962</name>
</gene>
<dbReference type="EMBL" id="CAJNYD010002394">
    <property type="protein sequence ID" value="CAF3415907.1"/>
    <property type="molecule type" value="Genomic_DNA"/>
</dbReference>
<dbReference type="Proteomes" id="UP000663833">
    <property type="component" value="Unassembled WGS sequence"/>
</dbReference>
<evidence type="ECO:0000313" key="2">
    <source>
        <dbReference type="EMBL" id="CAF4381351.1"/>
    </source>
</evidence>
<organism evidence="1 3">
    <name type="scientific">Rotaria socialis</name>
    <dbReference type="NCBI Taxonomy" id="392032"/>
    <lineage>
        <taxon>Eukaryota</taxon>
        <taxon>Metazoa</taxon>
        <taxon>Spiralia</taxon>
        <taxon>Gnathifera</taxon>
        <taxon>Rotifera</taxon>
        <taxon>Eurotatoria</taxon>
        <taxon>Bdelloidea</taxon>
        <taxon>Philodinida</taxon>
        <taxon>Philodinidae</taxon>
        <taxon>Rotaria</taxon>
    </lineage>
</organism>
<dbReference type="AlphaFoldDB" id="A0A818B923"/>
<evidence type="ECO:0000313" key="3">
    <source>
        <dbReference type="Proteomes" id="UP000663833"/>
    </source>
</evidence>
<evidence type="ECO:0000313" key="1">
    <source>
        <dbReference type="EMBL" id="CAF3415907.1"/>
    </source>
</evidence>
<proteinExistence type="predicted"/>
<comment type="caution">
    <text evidence="1">The sequence shown here is derived from an EMBL/GenBank/DDBJ whole genome shotgun (WGS) entry which is preliminary data.</text>
</comment>